<feature type="domain" description="Phosphatidic acid phosphatase type 2/haloperoxidase" evidence="2">
    <location>
        <begin position="81"/>
        <end position="196"/>
    </location>
</feature>
<gene>
    <name evidence="3" type="ORF">C7451_11046</name>
</gene>
<feature type="transmembrane region" description="Helical" evidence="1">
    <location>
        <begin position="120"/>
        <end position="138"/>
    </location>
</feature>
<keyword evidence="4" id="KW-1185">Reference proteome</keyword>
<organism evidence="3 4">
    <name type="scientific">Blastomonas natatoria</name>
    <dbReference type="NCBI Taxonomy" id="34015"/>
    <lineage>
        <taxon>Bacteria</taxon>
        <taxon>Pseudomonadati</taxon>
        <taxon>Pseudomonadota</taxon>
        <taxon>Alphaproteobacteria</taxon>
        <taxon>Sphingomonadales</taxon>
        <taxon>Sphingomonadaceae</taxon>
        <taxon>Blastomonas</taxon>
    </lineage>
</organism>
<feature type="transmembrane region" description="Helical" evidence="1">
    <location>
        <begin position="175"/>
        <end position="195"/>
    </location>
</feature>
<dbReference type="OrthoDB" id="7473699at2"/>
<dbReference type="InterPro" id="IPR000326">
    <property type="entry name" value="PAP2/HPO"/>
</dbReference>
<protein>
    <submittedName>
        <fullName evidence="3">PAP2 superfamily protein</fullName>
    </submittedName>
</protein>
<keyword evidence="1" id="KW-1133">Transmembrane helix</keyword>
<evidence type="ECO:0000256" key="1">
    <source>
        <dbReference type="SAM" id="Phobius"/>
    </source>
</evidence>
<proteinExistence type="predicted"/>
<sequence length="199" mass="20326">MRPSVIALLILGLVLGGWSFAVQGPLPLDLAITRQLQALIPVQSAWIEWLLSTAGWPLIVVSALVVAVFAASLANLRGAAGALIGIALAMAAERGLRMLIFVPRPDPALIQVAKASVSSGLPSTFAIFYGAAAAALVLASSGKRGPEAQIVRWGAVALLVAGCVGRVAAGGHWTSQVIASAALGALASFAAMYLVRVVR</sequence>
<dbReference type="Pfam" id="PF01569">
    <property type="entry name" value="PAP2"/>
    <property type="match status" value="1"/>
</dbReference>
<dbReference type="InterPro" id="IPR036938">
    <property type="entry name" value="PAP2/HPO_sf"/>
</dbReference>
<evidence type="ECO:0000313" key="3">
    <source>
        <dbReference type="EMBL" id="PXW73319.1"/>
    </source>
</evidence>
<dbReference type="EMBL" id="QJJM01000010">
    <property type="protein sequence ID" value="PXW73319.1"/>
    <property type="molecule type" value="Genomic_DNA"/>
</dbReference>
<dbReference type="Proteomes" id="UP000248014">
    <property type="component" value="Unassembled WGS sequence"/>
</dbReference>
<keyword evidence="1" id="KW-0472">Membrane</keyword>
<accession>A0A2V3V9C4</accession>
<keyword evidence="1" id="KW-0812">Transmembrane</keyword>
<feature type="transmembrane region" description="Helical" evidence="1">
    <location>
        <begin position="150"/>
        <end position="169"/>
    </location>
</feature>
<feature type="transmembrane region" description="Helical" evidence="1">
    <location>
        <begin position="78"/>
        <end position="100"/>
    </location>
</feature>
<dbReference type="AlphaFoldDB" id="A0A2V3V9C4"/>
<reference evidence="3 4" key="1">
    <citation type="submission" date="2018-05" db="EMBL/GenBank/DDBJ databases">
        <title>Genomic Encyclopedia of Type Strains, Phase IV (KMG-IV): sequencing the most valuable type-strain genomes for metagenomic binning, comparative biology and taxonomic classification.</title>
        <authorList>
            <person name="Goeker M."/>
        </authorList>
    </citation>
    <scope>NUCLEOTIDE SEQUENCE [LARGE SCALE GENOMIC DNA]</scope>
    <source>
        <strain evidence="3 4">DSM 3183</strain>
    </source>
</reference>
<evidence type="ECO:0000259" key="2">
    <source>
        <dbReference type="Pfam" id="PF01569"/>
    </source>
</evidence>
<comment type="caution">
    <text evidence="3">The sequence shown here is derived from an EMBL/GenBank/DDBJ whole genome shotgun (WGS) entry which is preliminary data.</text>
</comment>
<name>A0A2V3V9C4_9SPHN</name>
<evidence type="ECO:0000313" key="4">
    <source>
        <dbReference type="Proteomes" id="UP000248014"/>
    </source>
</evidence>
<dbReference type="Gene3D" id="1.20.144.10">
    <property type="entry name" value="Phosphatidic acid phosphatase type 2/haloperoxidase"/>
    <property type="match status" value="1"/>
</dbReference>
<dbReference type="SUPFAM" id="SSF48317">
    <property type="entry name" value="Acid phosphatase/Vanadium-dependent haloperoxidase"/>
    <property type="match status" value="1"/>
</dbReference>
<feature type="transmembrane region" description="Helical" evidence="1">
    <location>
        <begin position="45"/>
        <end position="71"/>
    </location>
</feature>